<feature type="domain" description="PAC" evidence="1">
    <location>
        <begin position="152"/>
        <end position="204"/>
    </location>
</feature>
<keyword evidence="3" id="KW-1185">Reference proteome</keyword>
<dbReference type="Pfam" id="PF08448">
    <property type="entry name" value="PAS_4"/>
    <property type="match status" value="1"/>
</dbReference>
<reference evidence="2 3" key="1">
    <citation type="journal article" date="2021" name="Int. J. Syst. Evol. Microbiol.">
        <title>Reticulibacter mediterranei gen. nov., sp. nov., within the new family Reticulibacteraceae fam. nov., and Ktedonospora formicarum gen. nov., sp. nov., Ktedonobacter robiniae sp. nov., Dictyobacter formicarum sp. nov. and Dictyobacter arantiisoli sp. nov., belonging to the class Ktedonobacteria.</title>
        <authorList>
            <person name="Yabe S."/>
            <person name="Zheng Y."/>
            <person name="Wang C.M."/>
            <person name="Sakai Y."/>
            <person name="Abe K."/>
            <person name="Yokota A."/>
            <person name="Donadio S."/>
            <person name="Cavaletti L."/>
            <person name="Monciardini P."/>
        </authorList>
    </citation>
    <scope>NUCLEOTIDE SEQUENCE [LARGE SCALE GENOMIC DNA]</scope>
    <source>
        <strain evidence="2 3">SOSP1-30</strain>
    </source>
</reference>
<dbReference type="SUPFAM" id="SSF55785">
    <property type="entry name" value="PYP-like sensor domain (PAS domain)"/>
    <property type="match status" value="1"/>
</dbReference>
<dbReference type="InterPro" id="IPR029016">
    <property type="entry name" value="GAF-like_dom_sf"/>
</dbReference>
<comment type="caution">
    <text evidence="2">The sequence shown here is derived from an EMBL/GenBank/DDBJ whole genome shotgun (WGS) entry which is preliminary data.</text>
</comment>
<dbReference type="Pfam" id="PF01590">
    <property type="entry name" value="GAF"/>
    <property type="match status" value="1"/>
</dbReference>
<evidence type="ECO:0000313" key="2">
    <source>
        <dbReference type="EMBL" id="GHO59689.1"/>
    </source>
</evidence>
<gene>
    <name evidence="2" type="ORF">KSB_81640</name>
</gene>
<sequence length="376" mass="42777">MKWCVNMLQNNQRTFFPQKPEFMLPPIDSFTPKSLYNNFGRADSGVVRDMPALSNSSAATTDTALPLSPSLLQIIETLTDPLAVFNEEGFLLWANMAFHDLFLIEHHPRFLALSHEERFALLQVRSVEGQHLLIEQTPLARIFAGESLTGESTLDIFIHSLDGQDRLLNVSGTPIYDEQRCIRWAVLVYRDVTRQRALERQIYDRLNMFLELAHVIALEATKRPDTNQLRQQRESLKQITALQCQLFHTTRASILLLDANMTVMDLLCLGLDEPEEQRLAHRFMGKSLEGMPLLVHLQQEETSLFQTSQLPTPLQDLAPGMEQTLLLPLLIGSRLFGIIALHSPTREDFQGQEDVEVALAVSHVMTLIVERMQRGN</sequence>
<dbReference type="EMBL" id="BNJG01000003">
    <property type="protein sequence ID" value="GHO59689.1"/>
    <property type="molecule type" value="Genomic_DNA"/>
</dbReference>
<dbReference type="InterPro" id="IPR013656">
    <property type="entry name" value="PAS_4"/>
</dbReference>
<organism evidence="2 3">
    <name type="scientific">Ktedonobacter robiniae</name>
    <dbReference type="NCBI Taxonomy" id="2778365"/>
    <lineage>
        <taxon>Bacteria</taxon>
        <taxon>Bacillati</taxon>
        <taxon>Chloroflexota</taxon>
        <taxon>Ktedonobacteria</taxon>
        <taxon>Ktedonobacterales</taxon>
        <taxon>Ktedonobacteraceae</taxon>
        <taxon>Ktedonobacter</taxon>
    </lineage>
</organism>
<proteinExistence type="predicted"/>
<dbReference type="SUPFAM" id="SSF55781">
    <property type="entry name" value="GAF domain-like"/>
    <property type="match status" value="1"/>
</dbReference>
<name>A0ABQ3V3E8_9CHLR</name>
<dbReference type="InterPro" id="IPR003018">
    <property type="entry name" value="GAF"/>
</dbReference>
<dbReference type="Gene3D" id="3.30.450.20">
    <property type="entry name" value="PAS domain"/>
    <property type="match status" value="1"/>
</dbReference>
<evidence type="ECO:0000259" key="1">
    <source>
        <dbReference type="PROSITE" id="PS50113"/>
    </source>
</evidence>
<protein>
    <recommendedName>
        <fullName evidence="1">PAC domain-containing protein</fullName>
    </recommendedName>
</protein>
<dbReference type="Proteomes" id="UP000654345">
    <property type="component" value="Unassembled WGS sequence"/>
</dbReference>
<dbReference type="InterPro" id="IPR000700">
    <property type="entry name" value="PAS-assoc_C"/>
</dbReference>
<dbReference type="Gene3D" id="3.30.450.40">
    <property type="match status" value="1"/>
</dbReference>
<accession>A0ABQ3V3E8</accession>
<evidence type="ECO:0000313" key="3">
    <source>
        <dbReference type="Proteomes" id="UP000654345"/>
    </source>
</evidence>
<dbReference type="PROSITE" id="PS50113">
    <property type="entry name" value="PAC"/>
    <property type="match status" value="1"/>
</dbReference>
<dbReference type="InterPro" id="IPR035965">
    <property type="entry name" value="PAS-like_dom_sf"/>
</dbReference>